<reference evidence="3" key="1">
    <citation type="submission" date="2022-11" db="UniProtKB">
        <authorList>
            <consortium name="WormBaseParasite"/>
        </authorList>
    </citation>
    <scope>IDENTIFICATION</scope>
</reference>
<organism evidence="2 3">
    <name type="scientific">Romanomermis culicivorax</name>
    <name type="common">Nematode worm</name>
    <dbReference type="NCBI Taxonomy" id="13658"/>
    <lineage>
        <taxon>Eukaryota</taxon>
        <taxon>Metazoa</taxon>
        <taxon>Ecdysozoa</taxon>
        <taxon>Nematoda</taxon>
        <taxon>Enoplea</taxon>
        <taxon>Dorylaimia</taxon>
        <taxon>Mermithida</taxon>
        <taxon>Mermithoidea</taxon>
        <taxon>Mermithidae</taxon>
        <taxon>Romanomermis</taxon>
    </lineage>
</organism>
<dbReference type="WBParaSite" id="nRc.2.0.1.t22415-RA">
    <property type="protein sequence ID" value="nRc.2.0.1.t22415-RA"/>
    <property type="gene ID" value="nRc.2.0.1.g22415"/>
</dbReference>
<dbReference type="Proteomes" id="UP000887565">
    <property type="component" value="Unplaced"/>
</dbReference>
<feature type="region of interest" description="Disordered" evidence="1">
    <location>
        <begin position="1"/>
        <end position="25"/>
    </location>
</feature>
<sequence>MKRERGEDARISPEDKREQSKGVEAVVTQSKARVLEKGQEENQGTDKSVIPKEYDNVQWLYPTKEREFDKPGTS</sequence>
<name>A0A915J9Q1_ROMCU</name>
<dbReference type="AlphaFoldDB" id="A0A915J9Q1"/>
<protein>
    <submittedName>
        <fullName evidence="3">Uncharacterized protein</fullName>
    </submittedName>
</protein>
<evidence type="ECO:0000313" key="2">
    <source>
        <dbReference type="Proteomes" id="UP000887565"/>
    </source>
</evidence>
<accession>A0A915J9Q1</accession>
<evidence type="ECO:0000313" key="3">
    <source>
        <dbReference type="WBParaSite" id="nRc.2.0.1.t22415-RA"/>
    </source>
</evidence>
<evidence type="ECO:0000256" key="1">
    <source>
        <dbReference type="SAM" id="MobiDB-lite"/>
    </source>
</evidence>
<keyword evidence="2" id="KW-1185">Reference proteome</keyword>
<proteinExistence type="predicted"/>
<feature type="compositionally biased region" description="Basic and acidic residues" evidence="1">
    <location>
        <begin position="1"/>
        <end position="21"/>
    </location>
</feature>